<evidence type="ECO:0000313" key="3">
    <source>
        <dbReference type="Proteomes" id="UP000789803"/>
    </source>
</evidence>
<dbReference type="PANTHER" id="PTHR30383:SF29">
    <property type="entry name" value="SGNH HYDROLASE-TYPE ESTERASE DOMAIN-CONTAINING PROTEIN"/>
    <property type="match status" value="1"/>
</dbReference>
<dbReference type="PROSITE" id="PS51257">
    <property type="entry name" value="PROKAR_LIPOPROTEIN"/>
    <property type="match status" value="1"/>
</dbReference>
<dbReference type="EMBL" id="CAJHOF010000005">
    <property type="protein sequence ID" value="CAD7287848.1"/>
    <property type="molecule type" value="Genomic_DNA"/>
</dbReference>
<dbReference type="Gene3D" id="2.60.120.1360">
    <property type="match status" value="1"/>
</dbReference>
<dbReference type="Proteomes" id="UP000789803">
    <property type="component" value="Unassembled WGS sequence"/>
</dbReference>
<comment type="caution">
    <text evidence="2">The sequence shown here is derived from an EMBL/GenBank/DDBJ whole genome shotgun (WGS) entry which is preliminary data.</text>
</comment>
<evidence type="ECO:0000313" key="2">
    <source>
        <dbReference type="EMBL" id="CAD7287848.1"/>
    </source>
</evidence>
<sequence length="338" mass="38110">MKTLQNSIFFALILMLFYGCNILPYPKQNQTFSAIFLGDSHIATDDMASGFKNELFDKINSPGFATALLPKYHLNSEISYQNNGFEILNSQNNNNAKKYGFCGVNALAKDSGASIELDAKNFNTLFNFQISFIGDISIIDDTKKSYKISNNTQNFKSESLKLKFPIKIIANKKNTTISNYKITTNTPIYVSSCGINGASSGLYKKWQINKNDLNYDLVVIAYGTNDAFNDNLDEAKFYQNLKELITIIKSANKNAKILLLSPPPTPKPKFTNVKNMIKKLAKDEKTLFYDIEDFINKTGSKTKWIEQGLSQKDIHLTRQGYKKVGENIAKTLKNKILK</sequence>
<dbReference type="RefSeq" id="WP_229932545.1">
    <property type="nucleotide sequence ID" value="NZ_CAJHOF010000005.1"/>
</dbReference>
<dbReference type="Gene3D" id="3.40.50.1110">
    <property type="entry name" value="SGNH hydrolase"/>
    <property type="match status" value="1"/>
</dbReference>
<dbReference type="InterPro" id="IPR036514">
    <property type="entry name" value="SGNH_hydro_sf"/>
</dbReference>
<dbReference type="PANTHER" id="PTHR30383">
    <property type="entry name" value="THIOESTERASE 1/PROTEASE 1/LYSOPHOSPHOLIPASE L1"/>
    <property type="match status" value="1"/>
</dbReference>
<reference evidence="2 3" key="1">
    <citation type="submission" date="2020-11" db="EMBL/GenBank/DDBJ databases">
        <authorList>
            <person name="Peeters C."/>
        </authorList>
    </citation>
    <scope>NUCLEOTIDE SEQUENCE [LARGE SCALE GENOMIC DNA]</scope>
    <source>
        <strain evidence="2 3">LMG 7974</strain>
    </source>
</reference>
<dbReference type="SUPFAM" id="SSF52266">
    <property type="entry name" value="SGNH hydrolase"/>
    <property type="match status" value="1"/>
</dbReference>
<keyword evidence="3" id="KW-1185">Reference proteome</keyword>
<accession>A0ABN7K5Q5</accession>
<dbReference type="InterPro" id="IPR051532">
    <property type="entry name" value="Ester_Hydrolysis_Enzymes"/>
</dbReference>
<proteinExistence type="predicted"/>
<name>A0ABN7K5Q5_9BACT</name>
<feature type="domain" description="SGNH hydrolase-type esterase" evidence="1">
    <location>
        <begin position="189"/>
        <end position="322"/>
    </location>
</feature>
<protein>
    <recommendedName>
        <fullName evidence="1">SGNH hydrolase-type esterase domain-containing protein</fullName>
    </recommendedName>
</protein>
<gene>
    <name evidence="2" type="ORF">LMG7974_00736</name>
</gene>
<evidence type="ECO:0000259" key="1">
    <source>
        <dbReference type="Pfam" id="PF13472"/>
    </source>
</evidence>
<dbReference type="InterPro" id="IPR013830">
    <property type="entry name" value="SGNH_hydro"/>
</dbReference>
<organism evidence="2 3">
    <name type="scientific">Campylobacter majalis</name>
    <dbReference type="NCBI Taxonomy" id="2790656"/>
    <lineage>
        <taxon>Bacteria</taxon>
        <taxon>Pseudomonadati</taxon>
        <taxon>Campylobacterota</taxon>
        <taxon>Epsilonproteobacteria</taxon>
        <taxon>Campylobacterales</taxon>
        <taxon>Campylobacteraceae</taxon>
        <taxon>Campylobacter</taxon>
    </lineage>
</organism>
<dbReference type="Pfam" id="PF13472">
    <property type="entry name" value="Lipase_GDSL_2"/>
    <property type="match status" value="1"/>
</dbReference>